<dbReference type="OMA" id="LLMCTDQ"/>
<dbReference type="GO" id="GO:0005085">
    <property type="term" value="F:guanyl-nucleotide exchange factor activity"/>
    <property type="evidence" value="ECO:0007669"/>
    <property type="project" value="InterPro"/>
</dbReference>
<dbReference type="InterPro" id="IPR035899">
    <property type="entry name" value="DBL_dom_sf"/>
</dbReference>
<reference evidence="3 4" key="1">
    <citation type="journal article" date="2008" name="Nature">
        <title>Genome analysis of the platypus reveals unique signatures of evolution.</title>
        <authorList>
            <person name="Warren W.C."/>
            <person name="Hillier L.W."/>
            <person name="Marshall Graves J.A."/>
            <person name="Birney E."/>
            <person name="Ponting C.P."/>
            <person name="Grutzner F."/>
            <person name="Belov K."/>
            <person name="Miller W."/>
            <person name="Clarke L."/>
            <person name="Chinwalla A.T."/>
            <person name="Yang S.P."/>
            <person name="Heger A."/>
            <person name="Locke D.P."/>
            <person name="Miethke P."/>
            <person name="Waters P.D."/>
            <person name="Veyrunes F."/>
            <person name="Fulton L."/>
            <person name="Fulton B."/>
            <person name="Graves T."/>
            <person name="Wallis J."/>
            <person name="Puente X.S."/>
            <person name="Lopez-Otin C."/>
            <person name="Ordonez G.R."/>
            <person name="Eichler E.E."/>
            <person name="Chen L."/>
            <person name="Cheng Z."/>
            <person name="Deakin J.E."/>
            <person name="Alsop A."/>
            <person name="Thompson K."/>
            <person name="Kirby P."/>
            <person name="Papenfuss A.T."/>
            <person name="Wakefield M.J."/>
            <person name="Olender T."/>
            <person name="Lancet D."/>
            <person name="Huttley G.A."/>
            <person name="Smit A.F."/>
            <person name="Pask A."/>
            <person name="Temple-Smith P."/>
            <person name="Batzer M.A."/>
            <person name="Walker J.A."/>
            <person name="Konkel M.K."/>
            <person name="Harris R.S."/>
            <person name="Whittington C.M."/>
            <person name="Wong E.S."/>
            <person name="Gemmell N.J."/>
            <person name="Buschiazzo E."/>
            <person name="Vargas Jentzsch I.M."/>
            <person name="Merkel A."/>
            <person name="Schmitz J."/>
            <person name="Zemann A."/>
            <person name="Churakov G."/>
            <person name="Kriegs J.O."/>
            <person name="Brosius J."/>
            <person name="Murchison E.P."/>
            <person name="Sachidanandam R."/>
            <person name="Smith C."/>
            <person name="Hannon G.J."/>
            <person name="Tsend-Ayush E."/>
            <person name="McMillan D."/>
            <person name="Attenborough R."/>
            <person name="Rens W."/>
            <person name="Ferguson-Smith M."/>
            <person name="Lefevre C.M."/>
            <person name="Sharp J.A."/>
            <person name="Nicholas K.R."/>
            <person name="Ray D.A."/>
            <person name="Kube M."/>
            <person name="Reinhardt R."/>
            <person name="Pringle T.H."/>
            <person name="Taylor J."/>
            <person name="Jones R.C."/>
            <person name="Nixon B."/>
            <person name="Dacheux J.L."/>
            <person name="Niwa H."/>
            <person name="Sekita Y."/>
            <person name="Huang X."/>
            <person name="Stark A."/>
            <person name="Kheradpour P."/>
            <person name="Kellis M."/>
            <person name="Flicek P."/>
            <person name="Chen Y."/>
            <person name="Webber C."/>
            <person name="Hardison R."/>
            <person name="Nelson J."/>
            <person name="Hallsworth-Pepin K."/>
            <person name="Delehaunty K."/>
            <person name="Markovic C."/>
            <person name="Minx P."/>
            <person name="Feng Y."/>
            <person name="Kremitzki C."/>
            <person name="Mitreva M."/>
            <person name="Glasscock J."/>
            <person name="Wylie T."/>
            <person name="Wohldmann P."/>
            <person name="Thiru P."/>
            <person name="Nhan M.N."/>
            <person name="Pohl C.S."/>
            <person name="Smith S.M."/>
            <person name="Hou S."/>
            <person name="Nefedov M."/>
            <person name="de Jong P.J."/>
            <person name="Renfree M.B."/>
            <person name="Mardis E.R."/>
            <person name="Wilson R.K."/>
        </authorList>
    </citation>
    <scope>NUCLEOTIDE SEQUENCE [LARGE SCALE GENOMIC DNA]</scope>
    <source>
        <strain evidence="3 4">Glennie</strain>
    </source>
</reference>
<dbReference type="PANTHER" id="PTHR47056:SF1">
    <property type="entry name" value="RHO GUANINE NUCLEOTIDE EXCHANGE FACTOR 39"/>
    <property type="match status" value="1"/>
</dbReference>
<sequence>MSSVLEGKRFCACALPGGEGKGRGLCACARPPAVAPGGRQGAPSGGRLNSNLRAVAGPVPMSGDPVREQRARWQRKRGRAARELLETELSYLEQLHRVDTFFVAILRAKGTLKPAQRQAVFGPWESIRSASQELLPHLEKAHWGAGLQSFCPHLPLYISYAANREQAKTTLQERLQKSKQFRRFVKLQEGRPEFGGLRLEELLLLPLQRLQQYEALTEALAENTSPGSPDYQQLSRAARSVAEAARQVRAIAREQENVQQLRRIQGLLSGRQAKGLTTGRWFLRQGWLLEVPARGEPRPRMFFLFSDALLMATPRSLLHPLYAGTFSCRALYPLAQCRLDRVFGHTGGCGGLLSLSFPHEKLLLMSTDPKELAQWYQSLAAVTSVKGKNIS</sequence>
<feature type="domain" description="PH" evidence="1">
    <location>
        <begin position="281"/>
        <end position="384"/>
    </location>
</feature>
<dbReference type="Bgee" id="ENSOANG00000011783">
    <property type="expression patterns" value="Expressed in fibroblast and 7 other cell types or tissues"/>
</dbReference>
<dbReference type="Gene3D" id="2.30.29.30">
    <property type="entry name" value="Pleckstrin-homology domain (PH domain)/Phosphotyrosine-binding domain (PTB)"/>
    <property type="match status" value="1"/>
</dbReference>
<dbReference type="GeneTree" id="ENSGT00440000033863"/>
<feature type="domain" description="DH" evidence="2">
    <location>
        <begin position="76"/>
        <end position="251"/>
    </location>
</feature>
<dbReference type="PROSITE" id="PS50003">
    <property type="entry name" value="PH_DOMAIN"/>
    <property type="match status" value="1"/>
</dbReference>
<dbReference type="Gene3D" id="1.20.900.10">
    <property type="entry name" value="Dbl homology (DH) domain"/>
    <property type="match status" value="1"/>
</dbReference>
<accession>A0A6I8NYK2</accession>
<evidence type="ECO:0000259" key="2">
    <source>
        <dbReference type="PROSITE" id="PS50010"/>
    </source>
</evidence>
<dbReference type="InterPro" id="IPR042987">
    <property type="entry name" value="ARHGEF39"/>
</dbReference>
<gene>
    <name evidence="3" type="primary">ARHGEF39</name>
</gene>
<protein>
    <submittedName>
        <fullName evidence="3">Rho guanine nucleotide exchange factor 39</fullName>
    </submittedName>
</protein>
<dbReference type="InterPro" id="IPR000219">
    <property type="entry name" value="DH_dom"/>
</dbReference>
<evidence type="ECO:0000313" key="3">
    <source>
        <dbReference type="Ensembl" id="ENSOANP00000046470.1"/>
    </source>
</evidence>
<organism evidence="3 4">
    <name type="scientific">Ornithorhynchus anatinus</name>
    <name type="common">Duckbill platypus</name>
    <dbReference type="NCBI Taxonomy" id="9258"/>
    <lineage>
        <taxon>Eukaryota</taxon>
        <taxon>Metazoa</taxon>
        <taxon>Chordata</taxon>
        <taxon>Craniata</taxon>
        <taxon>Vertebrata</taxon>
        <taxon>Euteleostomi</taxon>
        <taxon>Mammalia</taxon>
        <taxon>Monotremata</taxon>
        <taxon>Ornithorhynchidae</taxon>
        <taxon>Ornithorhynchus</taxon>
    </lineage>
</organism>
<dbReference type="PANTHER" id="PTHR47056">
    <property type="entry name" value="RHO GUANINE NUCLEOTIDE EXCHANGE FACTOR 39"/>
    <property type="match status" value="1"/>
</dbReference>
<dbReference type="AlphaFoldDB" id="A0A6I8NYK2"/>
<dbReference type="GO" id="GO:0030335">
    <property type="term" value="P:positive regulation of cell migration"/>
    <property type="evidence" value="ECO:0000318"/>
    <property type="project" value="GO_Central"/>
</dbReference>
<dbReference type="Proteomes" id="UP000002279">
    <property type="component" value="Chromosome 3"/>
</dbReference>
<dbReference type="SMART" id="SM00325">
    <property type="entry name" value="RhoGEF"/>
    <property type="match status" value="1"/>
</dbReference>
<dbReference type="InterPro" id="IPR001849">
    <property type="entry name" value="PH_domain"/>
</dbReference>
<proteinExistence type="predicted"/>
<dbReference type="SUPFAM" id="SSF50729">
    <property type="entry name" value="PH domain-like"/>
    <property type="match status" value="1"/>
</dbReference>
<name>A0A6I8NYK2_ORNAN</name>
<evidence type="ECO:0000313" key="4">
    <source>
        <dbReference type="Proteomes" id="UP000002279"/>
    </source>
</evidence>
<dbReference type="InParanoid" id="A0A6I8NYK2"/>
<reference evidence="3" key="3">
    <citation type="submission" date="2025-09" db="UniProtKB">
        <authorList>
            <consortium name="Ensembl"/>
        </authorList>
    </citation>
    <scope>IDENTIFICATION</scope>
    <source>
        <strain evidence="3">Glennie</strain>
    </source>
</reference>
<dbReference type="InterPro" id="IPR011993">
    <property type="entry name" value="PH-like_dom_sf"/>
</dbReference>
<dbReference type="PROSITE" id="PS50010">
    <property type="entry name" value="DH_2"/>
    <property type="match status" value="1"/>
</dbReference>
<dbReference type="FunCoup" id="A0A6I8NYK2">
    <property type="interactions" value="744"/>
</dbReference>
<evidence type="ECO:0000259" key="1">
    <source>
        <dbReference type="PROSITE" id="PS50003"/>
    </source>
</evidence>
<dbReference type="SUPFAM" id="SSF48065">
    <property type="entry name" value="DBL homology domain (DH-domain)"/>
    <property type="match status" value="1"/>
</dbReference>
<reference evidence="3" key="2">
    <citation type="submission" date="2025-08" db="UniProtKB">
        <authorList>
            <consortium name="Ensembl"/>
        </authorList>
    </citation>
    <scope>IDENTIFICATION</scope>
    <source>
        <strain evidence="3">Glennie</strain>
    </source>
</reference>
<dbReference type="SMART" id="SM00233">
    <property type="entry name" value="PH"/>
    <property type="match status" value="1"/>
</dbReference>
<dbReference type="GO" id="GO:0005886">
    <property type="term" value="C:plasma membrane"/>
    <property type="evidence" value="ECO:0000318"/>
    <property type="project" value="GO_Central"/>
</dbReference>
<keyword evidence="4" id="KW-1185">Reference proteome</keyword>
<dbReference type="Ensembl" id="ENSOANT00000066969.1">
    <property type="protein sequence ID" value="ENSOANP00000046470.1"/>
    <property type="gene ID" value="ENSOANG00000011783.3"/>
</dbReference>
<dbReference type="Pfam" id="PF00621">
    <property type="entry name" value="RhoGEF"/>
    <property type="match status" value="1"/>
</dbReference>